<proteinExistence type="predicted"/>
<protein>
    <submittedName>
        <fullName evidence="3">Uncharacterized protein</fullName>
    </submittedName>
</protein>
<evidence type="ECO:0000313" key="3">
    <source>
        <dbReference type="EMBL" id="MBD2869407.1"/>
    </source>
</evidence>
<dbReference type="EMBL" id="JACXIY010000014">
    <property type="protein sequence ID" value="MBD2869407.1"/>
    <property type="molecule type" value="Genomic_DNA"/>
</dbReference>
<reference evidence="3" key="1">
    <citation type="submission" date="2020-09" db="EMBL/GenBank/DDBJ databases">
        <title>A novel bacterium of genus Paenibacillus, isolated from South China Sea.</title>
        <authorList>
            <person name="Huang H."/>
            <person name="Mo K."/>
            <person name="Hu Y."/>
        </authorList>
    </citation>
    <scope>NUCLEOTIDE SEQUENCE</scope>
    <source>
        <strain evidence="3">IB182493</strain>
    </source>
</reference>
<keyword evidence="2" id="KW-0812">Transmembrane</keyword>
<comment type="caution">
    <text evidence="3">The sequence shown here is derived from an EMBL/GenBank/DDBJ whole genome shotgun (WGS) entry which is preliminary data.</text>
</comment>
<accession>A0A927CM84</accession>
<organism evidence="3 4">
    <name type="scientific">Paenibacillus arenilitoris</name>
    <dbReference type="NCBI Taxonomy" id="2772299"/>
    <lineage>
        <taxon>Bacteria</taxon>
        <taxon>Bacillati</taxon>
        <taxon>Bacillota</taxon>
        <taxon>Bacilli</taxon>
        <taxon>Bacillales</taxon>
        <taxon>Paenibacillaceae</taxon>
        <taxon>Paenibacillus</taxon>
    </lineage>
</organism>
<keyword evidence="4" id="KW-1185">Reference proteome</keyword>
<feature type="compositionally biased region" description="Basic residues" evidence="1">
    <location>
        <begin position="13"/>
        <end position="23"/>
    </location>
</feature>
<evidence type="ECO:0000256" key="1">
    <source>
        <dbReference type="SAM" id="MobiDB-lite"/>
    </source>
</evidence>
<dbReference type="Proteomes" id="UP000632125">
    <property type="component" value="Unassembled WGS sequence"/>
</dbReference>
<gene>
    <name evidence="3" type="ORF">IDH41_12530</name>
</gene>
<name>A0A927CM84_9BACL</name>
<dbReference type="RefSeq" id="WP_190861462.1">
    <property type="nucleotide sequence ID" value="NZ_JACXIY010000014.1"/>
</dbReference>
<keyword evidence="2" id="KW-0472">Membrane</keyword>
<dbReference type="AlphaFoldDB" id="A0A927CM84"/>
<evidence type="ECO:0000313" key="4">
    <source>
        <dbReference type="Proteomes" id="UP000632125"/>
    </source>
</evidence>
<feature type="transmembrane region" description="Helical" evidence="2">
    <location>
        <begin position="101"/>
        <end position="119"/>
    </location>
</feature>
<sequence length="161" mass="17731">MSGRGDCNSGGHKWFHGSKHKSNGWKDWEWESKGWKDWGFKSGDSGGGKEDGGKKNEYGHGILSKIGVGTPNVRIQFNGVSKTGVYLGIVGGSAALSVDGVVSYISLSAITAVSVGMKVEKKPSRKRKKVCFPVKSYCIKCKHVKSKHVKRKRAKKMYKYY</sequence>
<evidence type="ECO:0000256" key="2">
    <source>
        <dbReference type="SAM" id="Phobius"/>
    </source>
</evidence>
<feature type="region of interest" description="Disordered" evidence="1">
    <location>
        <begin position="1"/>
        <end position="23"/>
    </location>
</feature>
<keyword evidence="2" id="KW-1133">Transmembrane helix</keyword>